<accession>A0A8T2FCF8</accession>
<keyword evidence="3" id="KW-0548">Nucleotidyltransferase</keyword>
<evidence type="ECO:0000313" key="4">
    <source>
        <dbReference type="Proteomes" id="UP000694251"/>
    </source>
</evidence>
<evidence type="ECO:0000259" key="1">
    <source>
        <dbReference type="Pfam" id="PF07727"/>
    </source>
</evidence>
<feature type="domain" description="Retrovirus-related Pol polyprotein from transposon TNT 1-94-like beta-barrel" evidence="2">
    <location>
        <begin position="59"/>
        <end position="141"/>
    </location>
</feature>
<dbReference type="Proteomes" id="UP000694251">
    <property type="component" value="Chromosome 3"/>
</dbReference>
<evidence type="ECO:0000259" key="2">
    <source>
        <dbReference type="Pfam" id="PF22936"/>
    </source>
</evidence>
<protein>
    <submittedName>
        <fullName evidence="3">Reverse transcriptase RNA-dependent DNA polymerase</fullName>
    </submittedName>
</protein>
<dbReference type="AlphaFoldDB" id="A0A8T2FCF8"/>
<dbReference type="OrthoDB" id="1645289at2759"/>
<feature type="domain" description="Reverse transcriptase Ty1/copia-type" evidence="1">
    <location>
        <begin position="275"/>
        <end position="413"/>
    </location>
</feature>
<dbReference type="EMBL" id="JAEFBJ010000003">
    <property type="protein sequence ID" value="KAG7633089.1"/>
    <property type="molecule type" value="Genomic_DNA"/>
</dbReference>
<dbReference type="InterPro" id="IPR013103">
    <property type="entry name" value="RVT_2"/>
</dbReference>
<dbReference type="Pfam" id="PF07727">
    <property type="entry name" value="RVT_2"/>
    <property type="match status" value="1"/>
</dbReference>
<proteinExistence type="predicted"/>
<sequence length="607" mass="68423">MSNPQSSYSVRDVLKKDKLNGSNPPEFLEDLEKKKTFKISSSGIYVIDVNVTTSGFTPWVLDTGCGAHICVNVHGLNNSRTLEEGQVDLRVTNGEKVSALAVGTYSLSLPSGMVLEVKNCYYVLAINKNIISVSCLDMEGYPKETNDYYFYHPTDNKEFVARNGAFLEREFLSKGTSGSKVLLEEVREPHGDVPTSQEEHMLDLRRVVEPIHVEPEVRRSERSRHEPDRFGDWVTDDHALFLIESDEPMSYEEALMGPDSDKWLEAAKSEMESMSQNEILLATAAHYDYEIWQMDVKTTFLNGNLEEDVYMTQPEGFTILEAARKVCRLHGFIYGLKQASRSSNLRFNEAIKEFDFIRNEEEPCVYKKISGSTVAFLVLYVDDILLLGDDIPLLQSVKTWLGSCFSMKDMGSIMYAMLCTRPDVACALSMTSRYQSDPGESHWIVVKTILKYLRRTKDKFLVYGGSEELVVSGSTDASFQTDKDDFRSKSGFVFCLNVGEVSWKSSKQSTVADSTTEAEYIAASEAAKEAVWIRKFITELGVVPSISGPIDLYCDNNGVITQAKEPRSHQKSKHIQRQYHLIREIIDRGDVKISRVSMNANVADPFT</sequence>
<gene>
    <name evidence="3" type="ORF">ISN44_As03g032360</name>
</gene>
<reference evidence="3 4" key="1">
    <citation type="submission" date="2020-12" db="EMBL/GenBank/DDBJ databases">
        <title>Concerted genomic and epigenomic changes stabilize Arabidopsis allopolyploids.</title>
        <authorList>
            <person name="Chen Z."/>
        </authorList>
    </citation>
    <scope>NUCLEOTIDE SEQUENCE [LARGE SCALE GENOMIC DNA]</scope>
    <source>
        <strain evidence="3">As9502</strain>
        <tissue evidence="3">Leaf</tissue>
    </source>
</reference>
<dbReference type="CDD" id="cd09272">
    <property type="entry name" value="RNase_HI_RT_Ty1"/>
    <property type="match status" value="1"/>
</dbReference>
<dbReference type="GO" id="GO:0003964">
    <property type="term" value="F:RNA-directed DNA polymerase activity"/>
    <property type="evidence" value="ECO:0007669"/>
    <property type="project" value="UniProtKB-KW"/>
</dbReference>
<comment type="caution">
    <text evidence="3">The sequence shown here is derived from an EMBL/GenBank/DDBJ whole genome shotgun (WGS) entry which is preliminary data.</text>
</comment>
<dbReference type="InterPro" id="IPR054722">
    <property type="entry name" value="PolX-like_BBD"/>
</dbReference>
<keyword evidence="4" id="KW-1185">Reference proteome</keyword>
<name>A0A8T2FCF8_ARASU</name>
<keyword evidence="3" id="KW-0695">RNA-directed DNA polymerase</keyword>
<dbReference type="PANTHER" id="PTHR11439">
    <property type="entry name" value="GAG-POL-RELATED RETROTRANSPOSON"/>
    <property type="match status" value="1"/>
</dbReference>
<dbReference type="Pfam" id="PF22936">
    <property type="entry name" value="Pol_BBD"/>
    <property type="match status" value="1"/>
</dbReference>
<evidence type="ECO:0000313" key="3">
    <source>
        <dbReference type="EMBL" id="KAG7633089.1"/>
    </source>
</evidence>
<dbReference type="PANTHER" id="PTHR11439:SF496">
    <property type="entry name" value="RNA-DIRECTED DNA POLYMERASE"/>
    <property type="match status" value="1"/>
</dbReference>
<organism evidence="3 4">
    <name type="scientific">Arabidopsis suecica</name>
    <name type="common">Swedish thale-cress</name>
    <name type="synonym">Cardaminopsis suecica</name>
    <dbReference type="NCBI Taxonomy" id="45249"/>
    <lineage>
        <taxon>Eukaryota</taxon>
        <taxon>Viridiplantae</taxon>
        <taxon>Streptophyta</taxon>
        <taxon>Embryophyta</taxon>
        <taxon>Tracheophyta</taxon>
        <taxon>Spermatophyta</taxon>
        <taxon>Magnoliopsida</taxon>
        <taxon>eudicotyledons</taxon>
        <taxon>Gunneridae</taxon>
        <taxon>Pentapetalae</taxon>
        <taxon>rosids</taxon>
        <taxon>malvids</taxon>
        <taxon>Brassicales</taxon>
        <taxon>Brassicaceae</taxon>
        <taxon>Camelineae</taxon>
        <taxon>Arabidopsis</taxon>
    </lineage>
</organism>
<keyword evidence="3" id="KW-0808">Transferase</keyword>